<dbReference type="AlphaFoldDB" id="K1XJP7"/>
<dbReference type="PANTHER" id="PTHR45947">
    <property type="entry name" value="SULFOQUINOVOSYL TRANSFERASE SQD2"/>
    <property type="match status" value="1"/>
</dbReference>
<organism evidence="2">
    <name type="scientific">uncultured bacterium</name>
    <name type="common">gcode 4</name>
    <dbReference type="NCBI Taxonomy" id="1234023"/>
    <lineage>
        <taxon>Bacteria</taxon>
        <taxon>environmental samples</taxon>
    </lineage>
</organism>
<comment type="caution">
    <text evidence="2">The sequence shown here is derived from an EMBL/GenBank/DDBJ whole genome shotgun (WGS) entry which is preliminary data.</text>
</comment>
<keyword evidence="2" id="KW-0808">Transferase</keyword>
<dbReference type="Pfam" id="PF00534">
    <property type="entry name" value="Glycos_transf_1"/>
    <property type="match status" value="1"/>
</dbReference>
<feature type="domain" description="Glycosyl transferase family 1" evidence="1">
    <location>
        <begin position="216"/>
        <end position="363"/>
    </location>
</feature>
<name>K1XJP7_9BACT</name>
<dbReference type="InterPro" id="IPR001296">
    <property type="entry name" value="Glyco_trans_1"/>
</dbReference>
<dbReference type="PANTHER" id="PTHR45947:SF3">
    <property type="entry name" value="SULFOQUINOVOSYL TRANSFERASE SQD2"/>
    <property type="match status" value="1"/>
</dbReference>
<evidence type="ECO:0000259" key="1">
    <source>
        <dbReference type="Pfam" id="PF00534"/>
    </source>
</evidence>
<dbReference type="InterPro" id="IPR050194">
    <property type="entry name" value="Glycosyltransferase_grp1"/>
</dbReference>
<dbReference type="GO" id="GO:0016757">
    <property type="term" value="F:glycosyltransferase activity"/>
    <property type="evidence" value="ECO:0007669"/>
    <property type="project" value="InterPro"/>
</dbReference>
<reference evidence="2" key="1">
    <citation type="journal article" date="2012" name="Science">
        <title>Fermentation, hydrogen, and sulfur metabolism in multiple uncultivated bacterial phyla.</title>
        <authorList>
            <person name="Wrighton K.C."/>
            <person name="Thomas B.C."/>
            <person name="Sharon I."/>
            <person name="Miller C.S."/>
            <person name="Castelle C.J."/>
            <person name="VerBerkmoes N.C."/>
            <person name="Wilkins M.J."/>
            <person name="Hettich R.L."/>
            <person name="Lipton M.S."/>
            <person name="Williams K.H."/>
            <person name="Long P.E."/>
            <person name="Banfield J.F."/>
        </authorList>
    </citation>
    <scope>NUCLEOTIDE SEQUENCE [LARGE SCALE GENOMIC DNA]</scope>
</reference>
<gene>
    <name evidence="2" type="ORF">ACD_80C00063G0001</name>
</gene>
<dbReference type="EMBL" id="AMFJ01036070">
    <property type="protein sequence ID" value="EKD25417.1"/>
    <property type="molecule type" value="Genomic_DNA"/>
</dbReference>
<feature type="non-terminal residue" evidence="2">
    <location>
        <position position="1"/>
    </location>
</feature>
<dbReference type="Gene3D" id="3.40.50.2000">
    <property type="entry name" value="Glycogen Phosphorylase B"/>
    <property type="match status" value="2"/>
</dbReference>
<proteinExistence type="predicted"/>
<protein>
    <submittedName>
        <fullName evidence="2">Glycosyl transferase group 1</fullName>
    </submittedName>
</protein>
<evidence type="ECO:0000313" key="2">
    <source>
        <dbReference type="EMBL" id="EKD25417.1"/>
    </source>
</evidence>
<dbReference type="SUPFAM" id="SSF53756">
    <property type="entry name" value="UDP-Glycosyltransferase/glycogen phosphorylase"/>
    <property type="match status" value="1"/>
</dbReference>
<accession>K1XJP7</accession>
<sequence>MKVAFVHCRISPGWALSVLEDLIDEQKGMTQATVFTLFSDRKQLKTEHHTLKIITALPSRVNTFFLWCGTHEIPVLSRLIDYRNLMFFYPILMKVLSKKIKKYKPDHIMISSFAIAKNITPVSGVPMTLYLHSPMQYIRTHYNEYKEKLTGIKGKIFNRIVPKLRIRDLKYTKFDKVYANSKYTAQEAKKLYDMQHITIKYPRIPNKFFIPAVQETPQEYYLYVGRLVNFVRETDKIIRLCNEMKIPLIVMGSGPDEAYLKSIAGPSIIFIGWINDSDEKIKIISQAKWLINLTKESYGIGTVEALLLGVPVFGYSQWATAELVDQDCGVLVENKHHNTLIEGFKKFMNTKRDRKMIAKRIREKWKNK</sequence>